<dbReference type="Gene3D" id="1.10.630.10">
    <property type="entry name" value="Cytochrome P450"/>
    <property type="match status" value="1"/>
</dbReference>
<dbReference type="PANTHER" id="PTHR24282:SF255">
    <property type="entry name" value="CYTOCHROME P450 72A11-RELATED"/>
    <property type="match status" value="1"/>
</dbReference>
<sequence length="466" mass="53092">MMDIFYAALTLCCAILASVYGWKFLNWAWLRPKKMEKQLRQQGFNGKPYRFLIGDSKEIITMTREARSKPMNFSNDIIPRVFIFHDPIKNYGENCFMWFGPKLTAIISHPELIKENMLPSFYSSSCDMLSKWDAILSTKGSCELDVWPYLQILTSDAISRTAFGSNYEQGRKIFELQKELAGYLVNTAQLYIPGWRFLPTKTNRRIREITREVESSILGIINKRMKVIESGEANSDDLLGILLESNFQAIQQNGKDSGMSLEEVIEECRLFYIAGQETTSSLLVWTMILLSKHLDWQIRAREEVLQVLGCSTPSFKDLNHLKIITMIFHEVLRLYPPGIATGRVIHHETTLQKLTLPAGTQLVLPTILLHHDSTIWGDDAKEFNPQRFGEGVSKAMNGKFSYFPFGGGPRICIGQNFAMLEAKMALAMILKHYSFELSPSYTHAPDMVLSLQPQYGAHLILHKLGA</sequence>
<evidence type="ECO:0000256" key="4">
    <source>
        <dbReference type="ARBA" id="ARBA00022692"/>
    </source>
</evidence>
<comment type="similarity">
    <text evidence="2 12">Belongs to the cytochrome P450 family.</text>
</comment>
<evidence type="ECO:0000256" key="12">
    <source>
        <dbReference type="RuleBase" id="RU000461"/>
    </source>
</evidence>
<evidence type="ECO:0000256" key="5">
    <source>
        <dbReference type="ARBA" id="ARBA00022723"/>
    </source>
</evidence>
<keyword evidence="4" id="KW-0812">Transmembrane</keyword>
<keyword evidence="14" id="KW-1185">Reference proteome</keyword>
<protein>
    <submittedName>
        <fullName evidence="13">Secologanin synthase-like</fullName>
    </submittedName>
</protein>
<evidence type="ECO:0000256" key="10">
    <source>
        <dbReference type="ARBA" id="ARBA00023136"/>
    </source>
</evidence>
<dbReference type="EMBL" id="KV010156">
    <property type="protein sequence ID" value="KZV28284.1"/>
    <property type="molecule type" value="Genomic_DNA"/>
</dbReference>
<dbReference type="PROSITE" id="PS00086">
    <property type="entry name" value="CYTOCHROME_P450"/>
    <property type="match status" value="1"/>
</dbReference>
<organism evidence="13 14">
    <name type="scientific">Dorcoceras hygrometricum</name>
    <dbReference type="NCBI Taxonomy" id="472368"/>
    <lineage>
        <taxon>Eukaryota</taxon>
        <taxon>Viridiplantae</taxon>
        <taxon>Streptophyta</taxon>
        <taxon>Embryophyta</taxon>
        <taxon>Tracheophyta</taxon>
        <taxon>Spermatophyta</taxon>
        <taxon>Magnoliopsida</taxon>
        <taxon>eudicotyledons</taxon>
        <taxon>Gunneridae</taxon>
        <taxon>Pentapetalae</taxon>
        <taxon>asterids</taxon>
        <taxon>lamiids</taxon>
        <taxon>Lamiales</taxon>
        <taxon>Gesneriaceae</taxon>
        <taxon>Didymocarpoideae</taxon>
        <taxon>Trichosporeae</taxon>
        <taxon>Loxocarpinae</taxon>
        <taxon>Dorcoceras</taxon>
    </lineage>
</organism>
<dbReference type="PRINTS" id="PR00463">
    <property type="entry name" value="EP450I"/>
</dbReference>
<keyword evidence="6" id="KW-1133">Transmembrane helix</keyword>
<accession>A0A2Z7B934</accession>
<evidence type="ECO:0000256" key="3">
    <source>
        <dbReference type="ARBA" id="ARBA00022617"/>
    </source>
</evidence>
<dbReference type="InterPro" id="IPR017972">
    <property type="entry name" value="Cyt_P450_CS"/>
</dbReference>
<comment type="cofactor">
    <cofactor evidence="11">
        <name>heme</name>
        <dbReference type="ChEBI" id="CHEBI:30413"/>
    </cofactor>
</comment>
<dbReference type="GO" id="GO:0004497">
    <property type="term" value="F:monooxygenase activity"/>
    <property type="evidence" value="ECO:0007669"/>
    <property type="project" value="UniProtKB-KW"/>
</dbReference>
<evidence type="ECO:0000256" key="9">
    <source>
        <dbReference type="ARBA" id="ARBA00023033"/>
    </source>
</evidence>
<dbReference type="Pfam" id="PF00067">
    <property type="entry name" value="p450"/>
    <property type="match status" value="1"/>
</dbReference>
<dbReference type="PANTHER" id="PTHR24282">
    <property type="entry name" value="CYTOCHROME P450 FAMILY MEMBER"/>
    <property type="match status" value="1"/>
</dbReference>
<dbReference type="PRINTS" id="PR00385">
    <property type="entry name" value="P450"/>
</dbReference>
<dbReference type="InterPro" id="IPR002401">
    <property type="entry name" value="Cyt_P450_E_grp-I"/>
</dbReference>
<gene>
    <name evidence="13" type="ORF">F511_28262</name>
</gene>
<keyword evidence="9 12" id="KW-0503">Monooxygenase</keyword>
<dbReference type="GO" id="GO:0020037">
    <property type="term" value="F:heme binding"/>
    <property type="evidence" value="ECO:0007669"/>
    <property type="project" value="InterPro"/>
</dbReference>
<dbReference type="InterPro" id="IPR036396">
    <property type="entry name" value="Cyt_P450_sf"/>
</dbReference>
<keyword evidence="10" id="KW-0472">Membrane</keyword>
<evidence type="ECO:0000256" key="7">
    <source>
        <dbReference type="ARBA" id="ARBA00023002"/>
    </source>
</evidence>
<proteinExistence type="inferred from homology"/>
<dbReference type="InterPro" id="IPR050665">
    <property type="entry name" value="Cytochrome_P450_Monooxygen"/>
</dbReference>
<evidence type="ECO:0000313" key="14">
    <source>
        <dbReference type="Proteomes" id="UP000250235"/>
    </source>
</evidence>
<keyword evidence="5 11" id="KW-0479">Metal-binding</keyword>
<feature type="binding site" description="axial binding residue" evidence="11">
    <location>
        <position position="412"/>
    </location>
    <ligand>
        <name>heme</name>
        <dbReference type="ChEBI" id="CHEBI:30413"/>
    </ligand>
    <ligandPart>
        <name>Fe</name>
        <dbReference type="ChEBI" id="CHEBI:18248"/>
    </ligandPart>
</feature>
<evidence type="ECO:0000256" key="8">
    <source>
        <dbReference type="ARBA" id="ARBA00023004"/>
    </source>
</evidence>
<dbReference type="InterPro" id="IPR001128">
    <property type="entry name" value="Cyt_P450"/>
</dbReference>
<evidence type="ECO:0000256" key="2">
    <source>
        <dbReference type="ARBA" id="ARBA00010617"/>
    </source>
</evidence>
<dbReference type="SUPFAM" id="SSF48264">
    <property type="entry name" value="Cytochrome P450"/>
    <property type="match status" value="1"/>
</dbReference>
<comment type="subcellular location">
    <subcellularLocation>
        <location evidence="1">Membrane</location>
        <topology evidence="1">Single-pass membrane protein</topology>
    </subcellularLocation>
</comment>
<evidence type="ECO:0000256" key="1">
    <source>
        <dbReference type="ARBA" id="ARBA00004167"/>
    </source>
</evidence>
<name>A0A2Z7B934_9LAMI</name>
<keyword evidence="3 11" id="KW-0349">Heme</keyword>
<dbReference type="AlphaFoldDB" id="A0A2Z7B934"/>
<keyword evidence="8 11" id="KW-0408">Iron</keyword>
<reference evidence="13 14" key="1">
    <citation type="journal article" date="2015" name="Proc. Natl. Acad. Sci. U.S.A.">
        <title>The resurrection genome of Boea hygrometrica: A blueprint for survival of dehydration.</title>
        <authorList>
            <person name="Xiao L."/>
            <person name="Yang G."/>
            <person name="Zhang L."/>
            <person name="Yang X."/>
            <person name="Zhao S."/>
            <person name="Ji Z."/>
            <person name="Zhou Q."/>
            <person name="Hu M."/>
            <person name="Wang Y."/>
            <person name="Chen M."/>
            <person name="Xu Y."/>
            <person name="Jin H."/>
            <person name="Xiao X."/>
            <person name="Hu G."/>
            <person name="Bao F."/>
            <person name="Hu Y."/>
            <person name="Wan P."/>
            <person name="Li L."/>
            <person name="Deng X."/>
            <person name="Kuang T."/>
            <person name="Xiang C."/>
            <person name="Zhu J.K."/>
            <person name="Oliver M.J."/>
            <person name="He Y."/>
        </authorList>
    </citation>
    <scope>NUCLEOTIDE SEQUENCE [LARGE SCALE GENOMIC DNA]</scope>
    <source>
        <strain evidence="14">cv. XS01</strain>
    </source>
</reference>
<evidence type="ECO:0000256" key="6">
    <source>
        <dbReference type="ARBA" id="ARBA00022989"/>
    </source>
</evidence>
<dbReference type="Proteomes" id="UP000250235">
    <property type="component" value="Unassembled WGS sequence"/>
</dbReference>
<dbReference type="GO" id="GO:0016020">
    <property type="term" value="C:membrane"/>
    <property type="evidence" value="ECO:0007669"/>
    <property type="project" value="UniProtKB-SubCell"/>
</dbReference>
<keyword evidence="7 12" id="KW-0560">Oxidoreductase</keyword>
<dbReference type="GO" id="GO:0005506">
    <property type="term" value="F:iron ion binding"/>
    <property type="evidence" value="ECO:0007669"/>
    <property type="project" value="InterPro"/>
</dbReference>
<dbReference type="GO" id="GO:0016705">
    <property type="term" value="F:oxidoreductase activity, acting on paired donors, with incorporation or reduction of molecular oxygen"/>
    <property type="evidence" value="ECO:0007669"/>
    <property type="project" value="InterPro"/>
</dbReference>
<evidence type="ECO:0000256" key="11">
    <source>
        <dbReference type="PIRSR" id="PIRSR602401-1"/>
    </source>
</evidence>
<evidence type="ECO:0000313" key="13">
    <source>
        <dbReference type="EMBL" id="KZV28284.1"/>
    </source>
</evidence>
<dbReference type="OrthoDB" id="1470350at2759"/>